<dbReference type="EMBL" id="DRMS01000282">
    <property type="protein sequence ID" value="HFC92657.1"/>
    <property type="molecule type" value="Genomic_DNA"/>
</dbReference>
<gene>
    <name evidence="5" type="ORF">ENJ51_07575</name>
</gene>
<evidence type="ECO:0000259" key="4">
    <source>
        <dbReference type="PROSITE" id="PS50830"/>
    </source>
</evidence>
<dbReference type="GO" id="GO:0004519">
    <property type="term" value="F:endonuclease activity"/>
    <property type="evidence" value="ECO:0007669"/>
    <property type="project" value="UniProtKB-KW"/>
</dbReference>
<organism evidence="5">
    <name type="scientific">Leucothrix mucor</name>
    <dbReference type="NCBI Taxonomy" id="45248"/>
    <lineage>
        <taxon>Bacteria</taxon>
        <taxon>Pseudomonadati</taxon>
        <taxon>Pseudomonadota</taxon>
        <taxon>Gammaproteobacteria</taxon>
        <taxon>Thiotrichales</taxon>
        <taxon>Thiotrichaceae</taxon>
        <taxon>Leucothrix</taxon>
    </lineage>
</organism>
<evidence type="ECO:0000256" key="1">
    <source>
        <dbReference type="ARBA" id="ARBA00022722"/>
    </source>
</evidence>
<dbReference type="GO" id="GO:0016787">
    <property type="term" value="F:hydrolase activity"/>
    <property type="evidence" value="ECO:0007669"/>
    <property type="project" value="UniProtKB-KW"/>
</dbReference>
<keyword evidence="3" id="KW-0378">Hydrolase</keyword>
<keyword evidence="1" id="KW-0540">Nuclease</keyword>
<dbReference type="AlphaFoldDB" id="A0A7V2T123"/>
<dbReference type="InterPro" id="IPR035437">
    <property type="entry name" value="SNase_OB-fold_sf"/>
</dbReference>
<comment type="caution">
    <text evidence="5">The sequence shown here is derived from an EMBL/GenBank/DDBJ whole genome shotgun (WGS) entry which is preliminary data.</text>
</comment>
<accession>A0A7V2T123</accession>
<evidence type="ECO:0000256" key="3">
    <source>
        <dbReference type="ARBA" id="ARBA00022801"/>
    </source>
</evidence>
<protein>
    <submittedName>
        <fullName evidence="5">Thermonuclease family protein</fullName>
    </submittedName>
</protein>
<dbReference type="PROSITE" id="PS50830">
    <property type="entry name" value="TNASE_3"/>
    <property type="match status" value="1"/>
</dbReference>
<dbReference type="SUPFAM" id="SSF50199">
    <property type="entry name" value="Staphylococcal nuclease"/>
    <property type="match status" value="1"/>
</dbReference>
<feature type="domain" description="TNase-like" evidence="4">
    <location>
        <begin position="72"/>
        <end position="203"/>
    </location>
</feature>
<dbReference type="Pfam" id="PF00565">
    <property type="entry name" value="SNase"/>
    <property type="match status" value="1"/>
</dbReference>
<evidence type="ECO:0000313" key="5">
    <source>
        <dbReference type="EMBL" id="HFC92657.1"/>
    </source>
</evidence>
<keyword evidence="2" id="KW-0255">Endonuclease</keyword>
<reference evidence="5" key="1">
    <citation type="journal article" date="2020" name="mSystems">
        <title>Genome- and Community-Level Interaction Insights into Carbon Utilization and Element Cycling Functions of Hydrothermarchaeota in Hydrothermal Sediment.</title>
        <authorList>
            <person name="Zhou Z."/>
            <person name="Liu Y."/>
            <person name="Xu W."/>
            <person name="Pan J."/>
            <person name="Luo Z.H."/>
            <person name="Li M."/>
        </authorList>
    </citation>
    <scope>NUCLEOTIDE SEQUENCE [LARGE SCALE GENOMIC DNA]</scope>
    <source>
        <strain evidence="5">HyVt-493</strain>
    </source>
</reference>
<evidence type="ECO:0000256" key="2">
    <source>
        <dbReference type="ARBA" id="ARBA00022759"/>
    </source>
</evidence>
<dbReference type="InterPro" id="IPR016071">
    <property type="entry name" value="Staphylococal_nuclease_OB-fold"/>
</dbReference>
<dbReference type="PANTHER" id="PTHR12302">
    <property type="entry name" value="EBNA2 BINDING PROTEIN P100"/>
    <property type="match status" value="1"/>
</dbReference>
<sequence>MLRLARLISSTSATVESKLLNIRCGNHLMINSQLIIQFQKALYRSAFFMPVRNTFLCLAVSLLLTLTGCEAKPNYQKVKWIYDGDTLLLKDGRKIRLIGINAPEVAHHGRKGQRYGREATEKLRELLKSANNKVRLERGKQAKDRYKRELAHVFLSDGTDVSEWMLQQGWATLMVFPPNTRYLNHYRKAERSAQLKKRHIWHQKTHKIRKPRQLKGAYQGYVRLKSTIKSIKITKNNIILQLDQKIFIKLAKRNLKYFNRYDPKKLLHQEVIISGLLQKYRGKRIIRLRHPVQLTLVD</sequence>
<dbReference type="Gene3D" id="2.40.50.90">
    <property type="match status" value="1"/>
</dbReference>
<name>A0A7V2T123_LEUMU</name>
<dbReference type="Proteomes" id="UP000885750">
    <property type="component" value="Unassembled WGS sequence"/>
</dbReference>
<dbReference type="SMART" id="SM00318">
    <property type="entry name" value="SNc"/>
    <property type="match status" value="1"/>
</dbReference>
<dbReference type="PANTHER" id="PTHR12302:SF3">
    <property type="entry name" value="SERINE_THREONINE-PROTEIN KINASE 31"/>
    <property type="match status" value="1"/>
</dbReference>
<proteinExistence type="predicted"/>